<evidence type="ECO:0000313" key="2">
    <source>
        <dbReference type="EMBL" id="KAK5175279.1"/>
    </source>
</evidence>
<dbReference type="FunFam" id="3.40.50.720:FF:000084">
    <property type="entry name" value="Short-chain dehydrogenase reductase"/>
    <property type="match status" value="1"/>
</dbReference>
<dbReference type="Proteomes" id="UP001337655">
    <property type="component" value="Unassembled WGS sequence"/>
</dbReference>
<dbReference type="PRINTS" id="PR00080">
    <property type="entry name" value="SDRFAMILY"/>
</dbReference>
<evidence type="ECO:0008006" key="4">
    <source>
        <dbReference type="Google" id="ProtNLM"/>
    </source>
</evidence>
<dbReference type="PANTHER" id="PTHR42820">
    <property type="entry name" value="SHORT-CHAIN DEHYDROGENASE REDUCTASE"/>
    <property type="match status" value="1"/>
</dbReference>
<dbReference type="RefSeq" id="XP_064663917.1">
    <property type="nucleotide sequence ID" value="XM_064797683.1"/>
</dbReference>
<dbReference type="Pfam" id="PF13561">
    <property type="entry name" value="adh_short_C2"/>
    <property type="match status" value="1"/>
</dbReference>
<name>A0AAV9PML9_9PEZI</name>
<sequence length="279" mass="30183">MSHFRSGPVAPGIAFITGGARGLGNAIACSFAKEGAKGVALIDIQDEKTFSEGKEKVERYGAKCITIHCDVTKEDQVERAVKETVDTFGRIDYAANFAGIIGPLQPTWEVDMDQWRKVIEINSIGVMICNKHELKQMIKQDSVAVEEGRPPQQGSIVNCASVNSIMCGAGTTGYSAAKHSVMGITKAAALEARNFNIRVNAVSPGFLQTKLFETVTNSDINTDIVGSESWNEYEKRQGRKADPDEIGDVVVLLSTPRMSLVNGHNLVVDNGFTINETTT</sequence>
<dbReference type="InterPro" id="IPR020904">
    <property type="entry name" value="Sc_DH/Rdtase_CS"/>
</dbReference>
<dbReference type="PRINTS" id="PR00081">
    <property type="entry name" value="GDHRDH"/>
</dbReference>
<dbReference type="GeneID" id="89921767"/>
<evidence type="ECO:0000313" key="3">
    <source>
        <dbReference type="Proteomes" id="UP001337655"/>
    </source>
</evidence>
<dbReference type="InterPro" id="IPR002347">
    <property type="entry name" value="SDR_fam"/>
</dbReference>
<evidence type="ECO:0000256" key="1">
    <source>
        <dbReference type="ARBA" id="ARBA00022857"/>
    </source>
</evidence>
<keyword evidence="1" id="KW-0521">NADP</keyword>
<proteinExistence type="predicted"/>
<keyword evidence="3" id="KW-1185">Reference proteome</keyword>
<organism evidence="2 3">
    <name type="scientific">Saxophila tyrrhenica</name>
    <dbReference type="NCBI Taxonomy" id="1690608"/>
    <lineage>
        <taxon>Eukaryota</taxon>
        <taxon>Fungi</taxon>
        <taxon>Dikarya</taxon>
        <taxon>Ascomycota</taxon>
        <taxon>Pezizomycotina</taxon>
        <taxon>Dothideomycetes</taxon>
        <taxon>Dothideomycetidae</taxon>
        <taxon>Mycosphaerellales</taxon>
        <taxon>Extremaceae</taxon>
        <taxon>Saxophila</taxon>
    </lineage>
</organism>
<dbReference type="Gene3D" id="3.40.50.720">
    <property type="entry name" value="NAD(P)-binding Rossmann-like Domain"/>
    <property type="match status" value="1"/>
</dbReference>
<dbReference type="PANTHER" id="PTHR42820:SF1">
    <property type="entry name" value="SHORT-CHAIN DEHYDROGENASE_REDUCTASE FAMILY PROTEIN"/>
    <property type="match status" value="1"/>
</dbReference>
<dbReference type="InterPro" id="IPR036291">
    <property type="entry name" value="NAD(P)-bd_dom_sf"/>
</dbReference>
<gene>
    <name evidence="2" type="ORF">LTR77_000417</name>
</gene>
<dbReference type="PROSITE" id="PS00061">
    <property type="entry name" value="ADH_SHORT"/>
    <property type="match status" value="1"/>
</dbReference>
<comment type="caution">
    <text evidence="2">The sequence shown here is derived from an EMBL/GenBank/DDBJ whole genome shotgun (WGS) entry which is preliminary data.</text>
</comment>
<reference evidence="2 3" key="1">
    <citation type="submission" date="2023-08" db="EMBL/GenBank/DDBJ databases">
        <title>Black Yeasts Isolated from many extreme environments.</title>
        <authorList>
            <person name="Coleine C."/>
            <person name="Stajich J.E."/>
            <person name="Selbmann L."/>
        </authorList>
    </citation>
    <scope>NUCLEOTIDE SEQUENCE [LARGE SCALE GENOMIC DNA]</scope>
    <source>
        <strain evidence="2 3">CCFEE 5935</strain>
    </source>
</reference>
<protein>
    <recommendedName>
        <fullName evidence="4">NAD(P)-binding protein</fullName>
    </recommendedName>
</protein>
<dbReference type="SUPFAM" id="SSF51735">
    <property type="entry name" value="NAD(P)-binding Rossmann-fold domains"/>
    <property type="match status" value="1"/>
</dbReference>
<accession>A0AAV9PML9</accession>
<dbReference type="EMBL" id="JAVRRT010000001">
    <property type="protein sequence ID" value="KAK5175279.1"/>
    <property type="molecule type" value="Genomic_DNA"/>
</dbReference>
<dbReference type="CDD" id="cd05233">
    <property type="entry name" value="SDR_c"/>
    <property type="match status" value="1"/>
</dbReference>
<dbReference type="AlphaFoldDB" id="A0AAV9PML9"/>